<evidence type="ECO:0000313" key="4">
    <source>
        <dbReference type="EMBL" id="KAF6042848.1"/>
    </source>
</evidence>
<dbReference type="Pfam" id="PF07923">
    <property type="entry name" value="N1221"/>
    <property type="match status" value="1"/>
</dbReference>
<dbReference type="InterPro" id="IPR012486">
    <property type="entry name" value="Far11/STRP_N"/>
</dbReference>
<dbReference type="Pfam" id="PF11882">
    <property type="entry name" value="DUF3402"/>
    <property type="match status" value="2"/>
</dbReference>
<reference evidence="4" key="1">
    <citation type="submission" date="2020-03" db="EMBL/GenBank/DDBJ databases">
        <title>FDA dAtabase for Regulatory Grade micrObial Sequences (FDA-ARGOS): Supporting development and validation of Infectious Disease Dx tests.</title>
        <authorList>
            <person name="Campos J."/>
            <person name="Goldberg B."/>
            <person name="Tallon L."/>
            <person name="Sadzewicz L."/>
            <person name="Vavikolanu K."/>
            <person name="Mehta A."/>
            <person name="Aluvathingal J."/>
            <person name="Nadendla S."/>
            <person name="Nandy P."/>
            <person name="Geyer C."/>
            <person name="Yan Y."/>
            <person name="Sichtig H."/>
        </authorList>
    </citation>
    <scope>NUCLEOTIDE SEQUENCE [LARGE SCALE GENOMIC DNA]</scope>
    <source>
        <strain evidence="4">FDAARGOS_652</strain>
    </source>
</reference>
<dbReference type="SMART" id="SM01293">
    <property type="entry name" value="DUF3402"/>
    <property type="match status" value="1"/>
</dbReference>
<dbReference type="Proteomes" id="UP000590412">
    <property type="component" value="Unassembled WGS sequence"/>
</dbReference>
<comment type="caution">
    <text evidence="4">The sequence shown here is derived from an EMBL/GenBank/DDBJ whole genome shotgun (WGS) entry which is preliminary data.</text>
</comment>
<dbReference type="EMBL" id="JABWAB010000013">
    <property type="protein sequence ID" value="KAF6042848.1"/>
    <property type="molecule type" value="Genomic_DNA"/>
</dbReference>
<feature type="compositionally biased region" description="Basic and acidic residues" evidence="1">
    <location>
        <begin position="15"/>
        <end position="31"/>
    </location>
</feature>
<dbReference type="PANTHER" id="PTHR13239">
    <property type="entry name" value="PROTEIN REQUIRED FOR HYPHAL ANASTOMOSIS HAM-2"/>
    <property type="match status" value="1"/>
</dbReference>
<gene>
    <name evidence="4" type="ORF">FOB60_005602</name>
</gene>
<accession>A0A8X7NIR1</accession>
<name>A0A8X7NIR1_CANPA</name>
<dbReference type="InterPro" id="IPR040185">
    <property type="entry name" value="Far11/STRP"/>
</dbReference>
<evidence type="ECO:0000259" key="2">
    <source>
        <dbReference type="SMART" id="SM01292"/>
    </source>
</evidence>
<evidence type="ECO:0000256" key="1">
    <source>
        <dbReference type="SAM" id="MobiDB-lite"/>
    </source>
</evidence>
<organism evidence="4 5">
    <name type="scientific">Candida parapsilosis</name>
    <name type="common">Yeast</name>
    <dbReference type="NCBI Taxonomy" id="5480"/>
    <lineage>
        <taxon>Eukaryota</taxon>
        <taxon>Fungi</taxon>
        <taxon>Dikarya</taxon>
        <taxon>Ascomycota</taxon>
        <taxon>Saccharomycotina</taxon>
        <taxon>Pichiomycetes</taxon>
        <taxon>Debaryomycetaceae</taxon>
        <taxon>Candida/Lodderomyces clade</taxon>
        <taxon>Candida</taxon>
    </lineage>
</organism>
<dbReference type="SMART" id="SM01292">
    <property type="entry name" value="N1221"/>
    <property type="match status" value="1"/>
</dbReference>
<dbReference type="GO" id="GO:0007010">
    <property type="term" value="P:cytoskeleton organization"/>
    <property type="evidence" value="ECO:0007669"/>
    <property type="project" value="TreeGrafter"/>
</dbReference>
<feature type="region of interest" description="Disordered" evidence="1">
    <location>
        <begin position="11"/>
        <end position="31"/>
    </location>
</feature>
<dbReference type="PANTHER" id="PTHR13239:SF4">
    <property type="entry name" value="AT25231P"/>
    <property type="match status" value="1"/>
</dbReference>
<dbReference type="InterPro" id="IPR021819">
    <property type="entry name" value="Far11/STRP_C"/>
</dbReference>
<dbReference type="AlphaFoldDB" id="A0A8X7NIR1"/>
<sequence length="884" mass="102801">MNDGLIQIDQLEDQIIDHPDERTRRELHDTSLDETFQKKLSAKAKEFESSSLGDESGDADDSSSHDVSMSYQFLTTKSHLNYKHQEYGDLQQEISEWFTFHDLKSIGGLDALLESFEQNTDMDELATKLLGCSIDDNLAYLKSILYYSFGEYATKSSIEEQVSQIETNNCKLLQLEIYKPLVNILLGFFTNRMEIDTSGDKSSALSKKVEDTYFRILTILYLLVLTSLHNRRQSQSFRKFLQASNVLELIVQFIEHWKWHHNNSYRVRYLVLLLDKLLLLEFGNKTQLVSCDAFLKELHHIKTFDDAAQEKPVLTCSPLDYFAFRQDLLDKYPLYELDGVKNLKETVSNESKDASIEEKYKTFMAVNAYSNSLSNSIEIPKTNKSHTVLSQLPAQPVHIATPLPSPKLMSSDFMSGGEKIRKSYQVNQSMPFIYPNESLDGSGPNIPVALLEADEILKNSVYESYSIKQLWSERAKFMKQERGYVNAYDDKDEFDYSFDELRNEYPDKLSEIDSLERVEQFYSTTFFRLHSLIEVFLEIIKNNRADKNLSLYEYELNPSTSFMVKSKTSHDNDEATTRVEQLLLSQLEVMNVKEIMTKTAVGIISRLLEWFKISHVLKYYYLSSILFDQQFVTTSLDFISNSFNNQNNQSLSHQSGEKKDELLEYEMLINQNKLMNPQIKLSKLDFFHNCLHMNSVTTEYTFINKTFISELPKELDSKKISHVYIQNFNHNFASILADILEINNKILLKNQSQRIFSINDIKPSELFKMILINYDNEAFSHPILKILKKLVPYQGRKWKSMNMDLISTIYLNCKLSMKDNWLSGKDLGSEFNNSYDQEVALRALLQFYNIKRYNGEHLGYKLQRDEIVDVPPLKLNEPDFEIKE</sequence>
<protein>
    <recommendedName>
        <fullName evidence="6">Factor arrest protein 11</fullName>
    </recommendedName>
</protein>
<feature type="domain" description="Far11/STRP C-terminal" evidence="3">
    <location>
        <begin position="447"/>
        <end position="884"/>
    </location>
</feature>
<proteinExistence type="predicted"/>
<evidence type="ECO:0000313" key="5">
    <source>
        <dbReference type="Proteomes" id="UP000590412"/>
    </source>
</evidence>
<dbReference type="GO" id="GO:0005829">
    <property type="term" value="C:cytosol"/>
    <property type="evidence" value="ECO:0007669"/>
    <property type="project" value="TreeGrafter"/>
</dbReference>
<evidence type="ECO:0008006" key="6">
    <source>
        <dbReference type="Google" id="ProtNLM"/>
    </source>
</evidence>
<feature type="domain" description="Far11/STRP N-terminal" evidence="2">
    <location>
        <begin position="77"/>
        <end position="348"/>
    </location>
</feature>
<evidence type="ECO:0000259" key="3">
    <source>
        <dbReference type="SMART" id="SM01293"/>
    </source>
</evidence>